<evidence type="ECO:0000313" key="1">
    <source>
        <dbReference type="EMBL" id="NYE13222.1"/>
    </source>
</evidence>
<sequence length="81" mass="9882">MWPEYWRTLTELPHSTVERHRREHHDETLDRHRAARALGQAVEVTMPRGYITEHGWDQLDDSWYLQRWMPSLRRTASCPDR</sequence>
<comment type="caution">
    <text evidence="1">The sequence shown here is derived from an EMBL/GenBank/DDBJ whole genome shotgun (WGS) entry which is preliminary data.</text>
</comment>
<keyword evidence="2" id="KW-1185">Reference proteome</keyword>
<reference evidence="1 2" key="1">
    <citation type="submission" date="2020-07" db="EMBL/GenBank/DDBJ databases">
        <title>Sequencing the genomes of 1000 actinobacteria strains.</title>
        <authorList>
            <person name="Klenk H.-P."/>
        </authorList>
    </citation>
    <scope>NUCLEOTIDE SEQUENCE [LARGE SCALE GENOMIC DNA]</scope>
    <source>
        <strain evidence="1 2">DSM 43461</strain>
    </source>
</reference>
<accession>A0A7Y9KBR6</accession>
<protein>
    <submittedName>
        <fullName evidence="1">Sugar phosphate isomerase/epimerase</fullName>
    </submittedName>
</protein>
<keyword evidence="1" id="KW-0413">Isomerase</keyword>
<organism evidence="1 2">
    <name type="scientific">Actinomadura citrea</name>
    <dbReference type="NCBI Taxonomy" id="46158"/>
    <lineage>
        <taxon>Bacteria</taxon>
        <taxon>Bacillati</taxon>
        <taxon>Actinomycetota</taxon>
        <taxon>Actinomycetes</taxon>
        <taxon>Streptosporangiales</taxon>
        <taxon>Thermomonosporaceae</taxon>
        <taxon>Actinomadura</taxon>
    </lineage>
</organism>
<evidence type="ECO:0000313" key="2">
    <source>
        <dbReference type="Proteomes" id="UP000591272"/>
    </source>
</evidence>
<dbReference type="AlphaFoldDB" id="A0A7Y9KBR6"/>
<dbReference type="GO" id="GO:0016853">
    <property type="term" value="F:isomerase activity"/>
    <property type="evidence" value="ECO:0007669"/>
    <property type="project" value="UniProtKB-KW"/>
</dbReference>
<name>A0A7Y9KBR6_9ACTN</name>
<proteinExistence type="predicted"/>
<dbReference type="EMBL" id="JACCBT010000001">
    <property type="protein sequence ID" value="NYE13222.1"/>
    <property type="molecule type" value="Genomic_DNA"/>
</dbReference>
<dbReference type="Proteomes" id="UP000591272">
    <property type="component" value="Unassembled WGS sequence"/>
</dbReference>
<gene>
    <name evidence="1" type="ORF">BJ999_003518</name>
</gene>